<dbReference type="SUPFAM" id="SSF55729">
    <property type="entry name" value="Acyl-CoA N-acyltransferases (Nat)"/>
    <property type="match status" value="1"/>
</dbReference>
<protein>
    <recommendedName>
        <fullName evidence="2">N-acetyltransferase domain-containing protein</fullName>
    </recommendedName>
</protein>
<keyword evidence="4" id="KW-1185">Reference proteome</keyword>
<organism evidence="3 4">
    <name type="scientific">Wolfiporia cocos (strain MD-104)</name>
    <name type="common">Brown rot fungus</name>
    <dbReference type="NCBI Taxonomy" id="742152"/>
    <lineage>
        <taxon>Eukaryota</taxon>
        <taxon>Fungi</taxon>
        <taxon>Dikarya</taxon>
        <taxon>Basidiomycota</taxon>
        <taxon>Agaricomycotina</taxon>
        <taxon>Agaricomycetes</taxon>
        <taxon>Polyporales</taxon>
        <taxon>Phaeolaceae</taxon>
        <taxon>Wolfiporia</taxon>
    </lineage>
</organism>
<dbReference type="OrthoDB" id="2744543at2759"/>
<proteinExistence type="predicted"/>
<dbReference type="InterPro" id="IPR000182">
    <property type="entry name" value="GNAT_dom"/>
</dbReference>
<dbReference type="CDD" id="cd04301">
    <property type="entry name" value="NAT_SF"/>
    <property type="match status" value="1"/>
</dbReference>
<dbReference type="PANTHER" id="PTHR42791">
    <property type="entry name" value="GNAT FAMILY ACETYLTRANSFERASE"/>
    <property type="match status" value="1"/>
</dbReference>
<evidence type="ECO:0000259" key="2">
    <source>
        <dbReference type="PROSITE" id="PS51186"/>
    </source>
</evidence>
<dbReference type="STRING" id="742152.A0A2H3IVK0"/>
<dbReference type="AlphaFoldDB" id="A0A2H3IVK0"/>
<reference evidence="3 4" key="1">
    <citation type="journal article" date="2012" name="Science">
        <title>The Paleozoic origin of enzymatic lignin decomposition reconstructed from 31 fungal genomes.</title>
        <authorList>
            <person name="Floudas D."/>
            <person name="Binder M."/>
            <person name="Riley R."/>
            <person name="Barry K."/>
            <person name="Blanchette R.A."/>
            <person name="Henrissat B."/>
            <person name="Martinez A.T."/>
            <person name="Otillar R."/>
            <person name="Spatafora J.W."/>
            <person name="Yadav J.S."/>
            <person name="Aerts A."/>
            <person name="Benoit I."/>
            <person name="Boyd A."/>
            <person name="Carlson A."/>
            <person name="Copeland A."/>
            <person name="Coutinho P.M."/>
            <person name="de Vries R.P."/>
            <person name="Ferreira P."/>
            <person name="Findley K."/>
            <person name="Foster B."/>
            <person name="Gaskell J."/>
            <person name="Glotzer D."/>
            <person name="Gorecki P."/>
            <person name="Heitman J."/>
            <person name="Hesse C."/>
            <person name="Hori C."/>
            <person name="Igarashi K."/>
            <person name="Jurgens J.A."/>
            <person name="Kallen N."/>
            <person name="Kersten P."/>
            <person name="Kohler A."/>
            <person name="Kuees U."/>
            <person name="Kumar T.K.A."/>
            <person name="Kuo A."/>
            <person name="LaButti K."/>
            <person name="Larrondo L.F."/>
            <person name="Lindquist E."/>
            <person name="Ling A."/>
            <person name="Lombard V."/>
            <person name="Lucas S."/>
            <person name="Lundell T."/>
            <person name="Martin R."/>
            <person name="McLaughlin D.J."/>
            <person name="Morgenstern I."/>
            <person name="Morin E."/>
            <person name="Murat C."/>
            <person name="Nagy L.G."/>
            <person name="Nolan M."/>
            <person name="Ohm R.A."/>
            <person name="Patyshakuliyeva A."/>
            <person name="Rokas A."/>
            <person name="Ruiz-Duenas F.J."/>
            <person name="Sabat G."/>
            <person name="Salamov A."/>
            <person name="Samejima M."/>
            <person name="Schmutz J."/>
            <person name="Slot J.C."/>
            <person name="St John F."/>
            <person name="Stenlid J."/>
            <person name="Sun H."/>
            <person name="Sun S."/>
            <person name="Syed K."/>
            <person name="Tsang A."/>
            <person name="Wiebenga A."/>
            <person name="Young D."/>
            <person name="Pisabarro A."/>
            <person name="Eastwood D.C."/>
            <person name="Martin F."/>
            <person name="Cullen D."/>
            <person name="Grigoriev I.V."/>
            <person name="Hibbett D.S."/>
        </authorList>
    </citation>
    <scope>NUCLEOTIDE SEQUENCE [LARGE SCALE GENOMIC DNA]</scope>
    <source>
        <strain evidence="3 4">MD-104</strain>
    </source>
</reference>
<accession>A0A2H3IVK0</accession>
<feature type="compositionally biased region" description="Basic and acidic residues" evidence="1">
    <location>
        <begin position="243"/>
        <end position="257"/>
    </location>
</feature>
<dbReference type="GO" id="GO:0016747">
    <property type="term" value="F:acyltransferase activity, transferring groups other than amino-acyl groups"/>
    <property type="evidence" value="ECO:0007669"/>
    <property type="project" value="InterPro"/>
</dbReference>
<evidence type="ECO:0000313" key="3">
    <source>
        <dbReference type="EMBL" id="PCH33455.1"/>
    </source>
</evidence>
<dbReference type="PANTHER" id="PTHR42791:SF1">
    <property type="entry name" value="N-ACETYLTRANSFERASE DOMAIN-CONTAINING PROTEIN"/>
    <property type="match status" value="1"/>
</dbReference>
<evidence type="ECO:0000313" key="4">
    <source>
        <dbReference type="Proteomes" id="UP000218811"/>
    </source>
</evidence>
<dbReference type="EMBL" id="KB467831">
    <property type="protein sequence ID" value="PCH33455.1"/>
    <property type="molecule type" value="Genomic_DNA"/>
</dbReference>
<dbReference type="Gene3D" id="3.40.630.30">
    <property type="match status" value="1"/>
</dbReference>
<sequence length="265" mass="29614">MTSSLLHRRPAANYEQIDTSDVKVKPLRLYQLHVSAKTVKNAFKNDPVIEYIFDTPDSNSKRRGWPFSWDLIYLTTVAFFIRHGDAFTIDGGDAVVMLKSAPNAISTVHKVLDSVSKPCIRAKVHILRPLGCTKEQLKRMNERNTKRAKAIKSSLGDRLNELLTVGDLAVAPSKQGRGYGTKLMEYVTATADKQNRGVFLTSSNAANTSFYERHGFRTVTQFVVGDENPSWDRPPVVASVMLREPHSMADSSVREQDPFEDPATS</sequence>
<dbReference type="PROSITE" id="PS51186">
    <property type="entry name" value="GNAT"/>
    <property type="match status" value="1"/>
</dbReference>
<evidence type="ECO:0000256" key="1">
    <source>
        <dbReference type="SAM" id="MobiDB-lite"/>
    </source>
</evidence>
<dbReference type="Pfam" id="PF13508">
    <property type="entry name" value="Acetyltransf_7"/>
    <property type="match status" value="1"/>
</dbReference>
<feature type="domain" description="N-acetyltransferase" evidence="2">
    <location>
        <begin position="95"/>
        <end position="243"/>
    </location>
</feature>
<dbReference type="OMA" id="DEMYEIQ"/>
<name>A0A2H3IVK0_WOLCO</name>
<feature type="region of interest" description="Disordered" evidence="1">
    <location>
        <begin position="243"/>
        <end position="265"/>
    </location>
</feature>
<dbReference type="InterPro" id="IPR016181">
    <property type="entry name" value="Acyl_CoA_acyltransferase"/>
</dbReference>
<dbReference type="Proteomes" id="UP000218811">
    <property type="component" value="Unassembled WGS sequence"/>
</dbReference>
<gene>
    <name evidence="3" type="ORF">WOLCODRAFT_147551</name>
</gene>
<dbReference type="InterPro" id="IPR052523">
    <property type="entry name" value="Trichothecene_AcTrans"/>
</dbReference>